<feature type="compositionally biased region" description="Low complexity" evidence="1">
    <location>
        <begin position="223"/>
        <end position="235"/>
    </location>
</feature>
<feature type="compositionally biased region" description="Polar residues" evidence="1">
    <location>
        <begin position="236"/>
        <end position="255"/>
    </location>
</feature>
<feature type="region of interest" description="Disordered" evidence="1">
    <location>
        <begin position="318"/>
        <end position="367"/>
    </location>
</feature>
<proteinExistence type="predicted"/>
<dbReference type="OrthoDB" id="4770059at2759"/>
<dbReference type="STRING" id="1214573.A0A0G2H7S7"/>
<evidence type="ECO:0000256" key="1">
    <source>
        <dbReference type="SAM" id="MobiDB-lite"/>
    </source>
</evidence>
<comment type="caution">
    <text evidence="3">The sequence shown here is derived from an EMBL/GenBank/DDBJ whole genome shotgun (WGS) entry which is preliminary data.</text>
</comment>
<feature type="compositionally biased region" description="Low complexity" evidence="1">
    <location>
        <begin position="467"/>
        <end position="477"/>
    </location>
</feature>
<evidence type="ECO:0000256" key="2">
    <source>
        <dbReference type="SAM" id="Phobius"/>
    </source>
</evidence>
<keyword evidence="2" id="KW-1133">Transmembrane helix</keyword>
<keyword evidence="2" id="KW-0812">Transmembrane</keyword>
<sequence length="526" mass="55656">MSLTITAPLAPLTTIFTPPCPVSWLLTSSKNPSQFPPFPTTGPASCDPPSWAANIADKGFQYYSPAICPSGFEVGPGCQITKTRTAEGFPAVEPGETAAYCVPSGFTCTTDTTDFRGGVWGATKEAGSPLFTAGPALQIRFHESDLSSLETHPLTPGLTLAGLPAQVSVAATATATATATAGPGDSVVTTATFAQFTTIPTPTLPPFIGKSPASATETSRAGPSAAPSNTTSPSSQADPTTIPSSEKTADSKGQSSTSIAAIVLSTLLSIFAVAFTVYACLKGRRRRFWTGPTGRRKGLMPVGVGVWIGTRRSDERDERDEEVAYEQRVDRARLSTSEAPRLSVPRETRPIMPRGSSPPETEGGIRIPIFGQGQDYRLRVKVPTAELYDSQEGTPSGHGSWVSRVSRMLSRAARSSTTSRSSSRSRSRSARGAASSRRPASEEWEHFFQGRGGPGGLTVPNLTYTRPSSTASSSPSFPDDRKDGSFFDPEDAARRPPEEAGSFDRLSEGTFGLRGRSSDRSAKRKS</sequence>
<dbReference type="AlphaFoldDB" id="A0A0G2H7S7"/>
<organism evidence="3 4">
    <name type="scientific">Diaporthe ampelina</name>
    <dbReference type="NCBI Taxonomy" id="1214573"/>
    <lineage>
        <taxon>Eukaryota</taxon>
        <taxon>Fungi</taxon>
        <taxon>Dikarya</taxon>
        <taxon>Ascomycota</taxon>
        <taxon>Pezizomycotina</taxon>
        <taxon>Sordariomycetes</taxon>
        <taxon>Sordariomycetidae</taxon>
        <taxon>Diaporthales</taxon>
        <taxon>Diaporthaceae</taxon>
        <taxon>Diaporthe</taxon>
    </lineage>
</organism>
<feature type="region of interest" description="Disordered" evidence="1">
    <location>
        <begin position="204"/>
        <end position="255"/>
    </location>
</feature>
<accession>A0A0G2H7S7</accession>
<keyword evidence="4" id="KW-1185">Reference proteome</keyword>
<reference evidence="3 4" key="2">
    <citation type="submission" date="2015-05" db="EMBL/GenBank/DDBJ databases">
        <authorList>
            <person name="Morales-Cruz A."/>
            <person name="Amrine K.C."/>
            <person name="Cantu D."/>
        </authorList>
    </citation>
    <scope>NUCLEOTIDE SEQUENCE [LARGE SCALE GENOMIC DNA]</scope>
    <source>
        <strain evidence="3">DA912</strain>
    </source>
</reference>
<protein>
    <submittedName>
        <fullName evidence="3">Uncharacterized protein</fullName>
    </submittedName>
</protein>
<feature type="region of interest" description="Disordered" evidence="1">
    <location>
        <begin position="409"/>
        <end position="526"/>
    </location>
</feature>
<feature type="compositionally biased region" description="Basic and acidic residues" evidence="1">
    <location>
        <begin position="478"/>
        <end position="498"/>
    </location>
</feature>
<dbReference type="Proteomes" id="UP000034680">
    <property type="component" value="Unassembled WGS sequence"/>
</dbReference>
<evidence type="ECO:0000313" key="4">
    <source>
        <dbReference type="Proteomes" id="UP000034680"/>
    </source>
</evidence>
<name>A0A0G2H7S7_9PEZI</name>
<feature type="compositionally biased region" description="Basic and acidic residues" evidence="1">
    <location>
        <begin position="516"/>
        <end position="526"/>
    </location>
</feature>
<feature type="compositionally biased region" description="Low complexity" evidence="1">
    <location>
        <begin position="409"/>
        <end position="422"/>
    </location>
</feature>
<keyword evidence="2" id="KW-0472">Membrane</keyword>
<evidence type="ECO:0000313" key="3">
    <source>
        <dbReference type="EMBL" id="KKY31278.1"/>
    </source>
</evidence>
<dbReference type="EMBL" id="LCUC01000399">
    <property type="protein sequence ID" value="KKY31278.1"/>
    <property type="molecule type" value="Genomic_DNA"/>
</dbReference>
<feature type="compositionally biased region" description="Basic and acidic residues" evidence="1">
    <location>
        <begin position="439"/>
        <end position="448"/>
    </location>
</feature>
<reference evidence="3 4" key="1">
    <citation type="submission" date="2015-05" db="EMBL/GenBank/DDBJ databases">
        <title>Distinctive expansion of gene families associated with plant cell wall degradation and secondary metabolism in the genomes of grapevine trunk pathogens.</title>
        <authorList>
            <person name="Lawrence D.P."/>
            <person name="Travadon R."/>
            <person name="Rolshausen P.E."/>
            <person name="Baumgartner K."/>
        </authorList>
    </citation>
    <scope>NUCLEOTIDE SEQUENCE [LARGE SCALE GENOMIC DNA]</scope>
    <source>
        <strain evidence="3">DA912</strain>
    </source>
</reference>
<gene>
    <name evidence="3" type="ORF">UCDDA912_g08774</name>
</gene>
<feature type="transmembrane region" description="Helical" evidence="2">
    <location>
        <begin position="259"/>
        <end position="281"/>
    </location>
</feature>